<dbReference type="InterPro" id="IPR052358">
    <property type="entry name" value="Aro_Compnd_Degr_Hydrolases"/>
</dbReference>
<reference evidence="2" key="1">
    <citation type="submission" date="2023-01" db="EMBL/GenBank/DDBJ databases">
        <title>Xenophilus mangrovi sp. nov., isolated from soil of Mangrove nature reserve.</title>
        <authorList>
            <person name="Xu S."/>
            <person name="Liu Z."/>
            <person name="Xu Y."/>
        </authorList>
    </citation>
    <scope>NUCLEOTIDE SEQUENCE</scope>
    <source>
        <strain evidence="2">YW8</strain>
    </source>
</reference>
<accession>A0AAE3NAK5</accession>
<name>A0AAE3NAK5_9BURK</name>
<dbReference type="GO" id="GO:0016787">
    <property type="term" value="F:hydrolase activity"/>
    <property type="evidence" value="ECO:0007669"/>
    <property type="project" value="InterPro"/>
</dbReference>
<dbReference type="SUPFAM" id="SSF51556">
    <property type="entry name" value="Metallo-dependent hydrolases"/>
    <property type="match status" value="1"/>
</dbReference>
<dbReference type="Gene3D" id="3.20.20.140">
    <property type="entry name" value="Metal-dependent hydrolases"/>
    <property type="match status" value="1"/>
</dbReference>
<dbReference type="AlphaFoldDB" id="A0AAE3NAK5"/>
<dbReference type="PANTHER" id="PTHR35563">
    <property type="entry name" value="BARREL METAL-DEPENDENT HYDROLASE, PUTATIVE (AFU_ORTHOLOGUE AFUA_1G16240)-RELATED"/>
    <property type="match status" value="1"/>
</dbReference>
<proteinExistence type="predicted"/>
<evidence type="ECO:0000313" key="3">
    <source>
        <dbReference type="Proteomes" id="UP001212602"/>
    </source>
</evidence>
<organism evidence="2 3">
    <name type="scientific">Xenophilus arseniciresistens</name>
    <dbReference type="NCBI Taxonomy" id="1283306"/>
    <lineage>
        <taxon>Bacteria</taxon>
        <taxon>Pseudomonadati</taxon>
        <taxon>Pseudomonadota</taxon>
        <taxon>Betaproteobacteria</taxon>
        <taxon>Burkholderiales</taxon>
        <taxon>Comamonadaceae</taxon>
        <taxon>Xenophilus</taxon>
    </lineage>
</organism>
<protein>
    <submittedName>
        <fullName evidence="2">Amidohydrolase family protein</fullName>
    </submittedName>
</protein>
<sequence>MTEAAAAPLCLPPQSPPEPARVALPAGATDCHCHVFEDEARYPWVAQRSYTPAPAPLAAYLRMCEAVGLARTVQVNASIYGNDNRLTLDVIRALGQHRARGVAGLAADVSAQELETLHEGGMRGVRLSTHVAGYGGTEHLERMAQRLKPFGWHLQVHVAQARELAELEQRLMQVDAPLVFDHLGCTRGGEGVDSPGFQALLRLLTRREDCWVKISSWYRRSSQAAPHEDMRALAQALVQARPERVLFGSNWPHPNLFGDEAVPSDAGLLASFFDWVPEATQRERILVRNPEQLYGFPALAPTPRPTETASS</sequence>
<dbReference type="Proteomes" id="UP001212602">
    <property type="component" value="Unassembled WGS sequence"/>
</dbReference>
<dbReference type="Pfam" id="PF04909">
    <property type="entry name" value="Amidohydro_2"/>
    <property type="match status" value="1"/>
</dbReference>
<dbReference type="RefSeq" id="WP_271428592.1">
    <property type="nucleotide sequence ID" value="NZ_JAQIPB010000006.1"/>
</dbReference>
<dbReference type="InterPro" id="IPR032466">
    <property type="entry name" value="Metal_Hydrolase"/>
</dbReference>
<evidence type="ECO:0000259" key="1">
    <source>
        <dbReference type="Pfam" id="PF04909"/>
    </source>
</evidence>
<dbReference type="EMBL" id="JAQIPB010000006">
    <property type="protein sequence ID" value="MDA7417356.1"/>
    <property type="molecule type" value="Genomic_DNA"/>
</dbReference>
<dbReference type="InterPro" id="IPR006680">
    <property type="entry name" value="Amidohydro-rel"/>
</dbReference>
<feature type="domain" description="Amidohydrolase-related" evidence="1">
    <location>
        <begin position="30"/>
        <end position="296"/>
    </location>
</feature>
<gene>
    <name evidence="2" type="ORF">PGB34_13380</name>
</gene>
<dbReference type="PANTHER" id="PTHR35563:SF2">
    <property type="entry name" value="BARREL METAL-DEPENDENT HYDROLASE, PUTATIVE (AFU_ORTHOLOGUE AFUA_1G16240)-RELATED"/>
    <property type="match status" value="1"/>
</dbReference>
<keyword evidence="3" id="KW-1185">Reference proteome</keyword>
<comment type="caution">
    <text evidence="2">The sequence shown here is derived from an EMBL/GenBank/DDBJ whole genome shotgun (WGS) entry which is preliminary data.</text>
</comment>
<evidence type="ECO:0000313" key="2">
    <source>
        <dbReference type="EMBL" id="MDA7417356.1"/>
    </source>
</evidence>